<reference evidence="1" key="1">
    <citation type="journal article" date="2020" name="Stud. Mycol.">
        <title>101 Dothideomycetes genomes: a test case for predicting lifestyles and emergence of pathogens.</title>
        <authorList>
            <person name="Haridas S."/>
            <person name="Albert R."/>
            <person name="Binder M."/>
            <person name="Bloem J."/>
            <person name="Labutti K."/>
            <person name="Salamov A."/>
            <person name="Andreopoulos B."/>
            <person name="Baker S."/>
            <person name="Barry K."/>
            <person name="Bills G."/>
            <person name="Bluhm B."/>
            <person name="Cannon C."/>
            <person name="Castanera R."/>
            <person name="Culley D."/>
            <person name="Daum C."/>
            <person name="Ezra D."/>
            <person name="Gonzalez J."/>
            <person name="Henrissat B."/>
            <person name="Kuo A."/>
            <person name="Liang C."/>
            <person name="Lipzen A."/>
            <person name="Lutzoni F."/>
            <person name="Magnuson J."/>
            <person name="Mondo S."/>
            <person name="Nolan M."/>
            <person name="Ohm R."/>
            <person name="Pangilinan J."/>
            <person name="Park H.-J."/>
            <person name="Ramirez L."/>
            <person name="Alfaro M."/>
            <person name="Sun H."/>
            <person name="Tritt A."/>
            <person name="Yoshinaga Y."/>
            <person name="Zwiers L.-H."/>
            <person name="Turgeon B."/>
            <person name="Goodwin S."/>
            <person name="Spatafora J."/>
            <person name="Crous P."/>
            <person name="Grigoriev I."/>
        </authorList>
    </citation>
    <scope>NUCLEOTIDE SEQUENCE</scope>
    <source>
        <strain evidence="1">CBS 116435</strain>
    </source>
</reference>
<proteinExistence type="predicted"/>
<dbReference type="AlphaFoldDB" id="A0A9P4UKP4"/>
<protein>
    <submittedName>
        <fullName evidence="1">Uncharacterized protein</fullName>
    </submittedName>
</protein>
<organism evidence="1 2">
    <name type="scientific">Polychaeton citri CBS 116435</name>
    <dbReference type="NCBI Taxonomy" id="1314669"/>
    <lineage>
        <taxon>Eukaryota</taxon>
        <taxon>Fungi</taxon>
        <taxon>Dikarya</taxon>
        <taxon>Ascomycota</taxon>
        <taxon>Pezizomycotina</taxon>
        <taxon>Dothideomycetes</taxon>
        <taxon>Dothideomycetidae</taxon>
        <taxon>Capnodiales</taxon>
        <taxon>Capnodiaceae</taxon>
        <taxon>Polychaeton</taxon>
    </lineage>
</organism>
<keyword evidence="2" id="KW-1185">Reference proteome</keyword>
<accession>A0A9P4UKP4</accession>
<dbReference type="Proteomes" id="UP000799441">
    <property type="component" value="Unassembled WGS sequence"/>
</dbReference>
<name>A0A9P4UKP4_9PEZI</name>
<gene>
    <name evidence="1" type="ORF">K431DRAFT_289353</name>
</gene>
<evidence type="ECO:0000313" key="1">
    <source>
        <dbReference type="EMBL" id="KAF2716491.1"/>
    </source>
</evidence>
<sequence>MAPMIREPRHCGVHFTTLASASADQIAPLVAAPQPLQLTLSTRAVKLLERFYTSRGITLGKSGTRSFPLLRRNFRLHCLRPQR</sequence>
<dbReference type="EMBL" id="MU003872">
    <property type="protein sequence ID" value="KAF2716491.1"/>
    <property type="molecule type" value="Genomic_DNA"/>
</dbReference>
<evidence type="ECO:0000313" key="2">
    <source>
        <dbReference type="Proteomes" id="UP000799441"/>
    </source>
</evidence>
<comment type="caution">
    <text evidence="1">The sequence shown here is derived from an EMBL/GenBank/DDBJ whole genome shotgun (WGS) entry which is preliminary data.</text>
</comment>